<proteinExistence type="predicted"/>
<dbReference type="Proteomes" id="UP001234989">
    <property type="component" value="Chromosome 3"/>
</dbReference>
<sequence>MMKLTHFIPVKVSYSAKDYAKLYLREMGLGTHVKLTTTLHPQIDGKAERTIQTLKDMLRACVIDFKDKWDDHLPLLSLHTTIAISPKLVHEAMEKVQLIKEGLKTAQSRQKFYANVRRRDIEFNVHDWVYMNISPMMGVMTFGKKCKLIPYYVGPYKILRRIGKVAYELKLPNDLASVHPFFIVSLLKKCVKDPTFIVPLEETGFHVNSSHGLTCRLKVPPQAPPQAPIDPLNENVINAEFKSEFQVLAQAMMARANREVVARVNPNVGTVVARVRDLTRINPPKFYGSKVEEDPQEFIDEVYKILAIMGVTPVEKA</sequence>
<dbReference type="Gene3D" id="3.30.420.10">
    <property type="entry name" value="Ribonuclease H-like superfamily/Ribonuclease H"/>
    <property type="match status" value="1"/>
</dbReference>
<dbReference type="EMBL" id="CP133614">
    <property type="protein sequence ID" value="WMV18788.1"/>
    <property type="molecule type" value="Genomic_DNA"/>
</dbReference>
<accession>A0AAF0TK04</accession>
<dbReference type="InterPro" id="IPR036397">
    <property type="entry name" value="RNaseH_sf"/>
</dbReference>
<dbReference type="AlphaFoldDB" id="A0AAF0TK04"/>
<reference evidence="2" key="1">
    <citation type="submission" date="2023-08" db="EMBL/GenBank/DDBJ databases">
        <title>A de novo genome assembly of Solanum verrucosum Schlechtendal, a Mexican diploid species geographically isolated from the other diploid A-genome species in potato relatives.</title>
        <authorList>
            <person name="Hosaka K."/>
        </authorList>
    </citation>
    <scope>NUCLEOTIDE SEQUENCE</scope>
    <source>
        <tissue evidence="2">Young leaves</tissue>
    </source>
</reference>
<gene>
    <name evidence="2" type="ORF">MTR67_012173</name>
</gene>
<dbReference type="PANTHER" id="PTHR46148:SF57">
    <property type="entry name" value="OS12G0499874 PROTEIN"/>
    <property type="match status" value="1"/>
</dbReference>
<dbReference type="InterPro" id="IPR056924">
    <property type="entry name" value="SH3_Tf2-1"/>
</dbReference>
<protein>
    <recommendedName>
        <fullName evidence="1">Tf2-1-like SH3-like domain-containing protein</fullName>
    </recommendedName>
</protein>
<evidence type="ECO:0000313" key="3">
    <source>
        <dbReference type="Proteomes" id="UP001234989"/>
    </source>
</evidence>
<evidence type="ECO:0000313" key="2">
    <source>
        <dbReference type="EMBL" id="WMV18788.1"/>
    </source>
</evidence>
<organism evidence="2 3">
    <name type="scientific">Solanum verrucosum</name>
    <dbReference type="NCBI Taxonomy" id="315347"/>
    <lineage>
        <taxon>Eukaryota</taxon>
        <taxon>Viridiplantae</taxon>
        <taxon>Streptophyta</taxon>
        <taxon>Embryophyta</taxon>
        <taxon>Tracheophyta</taxon>
        <taxon>Spermatophyta</taxon>
        <taxon>Magnoliopsida</taxon>
        <taxon>eudicotyledons</taxon>
        <taxon>Gunneridae</taxon>
        <taxon>Pentapetalae</taxon>
        <taxon>asterids</taxon>
        <taxon>lamiids</taxon>
        <taxon>Solanales</taxon>
        <taxon>Solanaceae</taxon>
        <taxon>Solanoideae</taxon>
        <taxon>Solaneae</taxon>
        <taxon>Solanum</taxon>
    </lineage>
</organism>
<keyword evidence="3" id="KW-1185">Reference proteome</keyword>
<evidence type="ECO:0000259" key="1">
    <source>
        <dbReference type="Pfam" id="PF24626"/>
    </source>
</evidence>
<feature type="domain" description="Tf2-1-like SH3-like" evidence="1">
    <location>
        <begin position="127"/>
        <end position="191"/>
    </location>
</feature>
<dbReference type="GO" id="GO:0003676">
    <property type="term" value="F:nucleic acid binding"/>
    <property type="evidence" value="ECO:0007669"/>
    <property type="project" value="InterPro"/>
</dbReference>
<dbReference type="PANTHER" id="PTHR46148">
    <property type="entry name" value="CHROMO DOMAIN-CONTAINING PROTEIN"/>
    <property type="match status" value="1"/>
</dbReference>
<dbReference type="SUPFAM" id="SSF53098">
    <property type="entry name" value="Ribonuclease H-like"/>
    <property type="match status" value="1"/>
</dbReference>
<name>A0AAF0TK04_SOLVR</name>
<dbReference type="InterPro" id="IPR012337">
    <property type="entry name" value="RNaseH-like_sf"/>
</dbReference>
<dbReference type="Pfam" id="PF24626">
    <property type="entry name" value="SH3_Tf2-1"/>
    <property type="match status" value="1"/>
</dbReference>